<dbReference type="EMBL" id="CP010310">
    <property type="protein sequence ID" value="AJC22572.1"/>
    <property type="molecule type" value="Genomic_DNA"/>
</dbReference>
<reference evidence="1" key="2">
    <citation type="submission" date="2016-11" db="EMBL/GenBank/DDBJ databases">
        <title>Complete Genome Sequencing of Pandoraea pulmonicola DSM 16583.</title>
        <authorList>
            <person name="Chan K.-G."/>
        </authorList>
    </citation>
    <scope>NUCLEOTIDE SEQUENCE</scope>
    <source>
        <strain evidence="1">DSM 16583</strain>
    </source>
</reference>
<organism evidence="2 4">
    <name type="scientific">Pandoraea pulmonicola</name>
    <dbReference type="NCBI Taxonomy" id="93221"/>
    <lineage>
        <taxon>Bacteria</taxon>
        <taxon>Pseudomonadati</taxon>
        <taxon>Pseudomonadota</taxon>
        <taxon>Betaproteobacteria</taxon>
        <taxon>Burkholderiales</taxon>
        <taxon>Burkholderiaceae</taxon>
        <taxon>Pandoraea</taxon>
    </lineage>
</organism>
<dbReference type="AlphaFoldDB" id="A0AAJ4ZH61"/>
<gene>
    <name evidence="2" type="ORF">NCTC13159_04793</name>
    <name evidence="1" type="ORF">RO07_22665</name>
</gene>
<keyword evidence="3" id="KW-1185">Reference proteome</keyword>
<evidence type="ECO:0000313" key="4">
    <source>
        <dbReference type="Proteomes" id="UP000254589"/>
    </source>
</evidence>
<reference evidence="3" key="1">
    <citation type="submission" date="2014-12" db="EMBL/GenBank/DDBJ databases">
        <title>Complete Genome Sequencing of Pandoraea pulmonicola DSM 16583.</title>
        <authorList>
            <person name="Chan K.-G."/>
        </authorList>
    </citation>
    <scope>NUCLEOTIDE SEQUENCE [LARGE SCALE GENOMIC DNA]</scope>
    <source>
        <strain evidence="3">DSM 16583</strain>
    </source>
</reference>
<evidence type="ECO:0000313" key="2">
    <source>
        <dbReference type="EMBL" id="SUA93235.1"/>
    </source>
</evidence>
<proteinExistence type="predicted"/>
<protein>
    <submittedName>
        <fullName evidence="2">Uncharacterized protein</fullName>
    </submittedName>
</protein>
<dbReference type="KEGG" id="ppul:RO07_22665"/>
<evidence type="ECO:0000313" key="3">
    <source>
        <dbReference type="Proteomes" id="UP000035086"/>
    </source>
</evidence>
<sequence length="195" mass="21559">MHIVFPEGPSRGIECVTSFFQATFEQGVLAKLSRTFPLEPKQLRISSAFQTYFLDQEVLQETETIREARFGMWQYLIFSANSPVTDVGVVQSEGKLSVSHMRGDGAIAKSAVQAILLAEAVEAEDALEYEFRLLRAPCVRFVGAWLHNQNADVVIPMGHTSTPGLAVQKFYTGKEVLDFLKVEHRAVSALTAGHA</sequence>
<evidence type="ECO:0000313" key="1">
    <source>
        <dbReference type="EMBL" id="AJC22572.1"/>
    </source>
</evidence>
<reference evidence="2 4" key="3">
    <citation type="submission" date="2018-06" db="EMBL/GenBank/DDBJ databases">
        <authorList>
            <consortium name="Pathogen Informatics"/>
            <person name="Doyle S."/>
        </authorList>
    </citation>
    <scope>NUCLEOTIDE SEQUENCE [LARGE SCALE GENOMIC DNA]</scope>
    <source>
        <strain evidence="2 4">NCTC13159</strain>
    </source>
</reference>
<accession>A0AAJ4ZH61</accession>
<dbReference type="RefSeq" id="WP_039411637.1">
    <property type="nucleotide sequence ID" value="NZ_CP010310.2"/>
</dbReference>
<dbReference type="EMBL" id="UGSJ01000001">
    <property type="protein sequence ID" value="SUA93235.1"/>
    <property type="molecule type" value="Genomic_DNA"/>
</dbReference>
<dbReference type="Proteomes" id="UP000035086">
    <property type="component" value="Chromosome"/>
</dbReference>
<name>A0AAJ4ZH61_PANPU</name>
<dbReference type="Proteomes" id="UP000254589">
    <property type="component" value="Unassembled WGS sequence"/>
</dbReference>